<evidence type="ECO:0000313" key="3">
    <source>
        <dbReference type="Proteomes" id="UP000664521"/>
    </source>
</evidence>
<feature type="compositionally biased region" description="Polar residues" evidence="1">
    <location>
        <begin position="35"/>
        <end position="52"/>
    </location>
</feature>
<dbReference type="EMBL" id="CAJPDS010000142">
    <property type="protein sequence ID" value="CAF9939961.1"/>
    <property type="molecule type" value="Genomic_DNA"/>
</dbReference>
<sequence>MGSDSTRDTAPTESLRDFVARFSGAFSLDGDGDHTTNPTLPNAERGQTGSIARESITQLANYDVSIPAESGNATEEVDNGPRLQFPAARVEDTCDNKELQIPPSPEFIVTEVGSSKDSSQTRSAPGLIDPDSASPPIAATMKPRRPVGSIGARSGKFDSTDPNAVINGWKSYYGLTWRSSVVKMPSSDARILATSASPILIEPRPLQSASIPIHAQNEITQAGGDFFHVKIPLLGRQSLELEPKVYSLSALRMRKENREREALTLRLAITGNTQMENPQQRKRKPRRHFH</sequence>
<keyword evidence="3" id="KW-1185">Reference proteome</keyword>
<organism evidence="2 3">
    <name type="scientific">Heterodermia speciosa</name>
    <dbReference type="NCBI Taxonomy" id="116794"/>
    <lineage>
        <taxon>Eukaryota</taxon>
        <taxon>Fungi</taxon>
        <taxon>Dikarya</taxon>
        <taxon>Ascomycota</taxon>
        <taxon>Pezizomycotina</taxon>
        <taxon>Lecanoromycetes</taxon>
        <taxon>OSLEUM clade</taxon>
        <taxon>Lecanoromycetidae</taxon>
        <taxon>Caliciales</taxon>
        <taxon>Physciaceae</taxon>
        <taxon>Heterodermia</taxon>
    </lineage>
</organism>
<reference evidence="2" key="1">
    <citation type="submission" date="2021-03" db="EMBL/GenBank/DDBJ databases">
        <authorList>
            <person name="Tagirdzhanova G."/>
        </authorList>
    </citation>
    <scope>NUCLEOTIDE SEQUENCE</scope>
</reference>
<evidence type="ECO:0000313" key="2">
    <source>
        <dbReference type="EMBL" id="CAF9939961.1"/>
    </source>
</evidence>
<feature type="compositionally biased region" description="Polar residues" evidence="1">
    <location>
        <begin position="113"/>
        <end position="123"/>
    </location>
</feature>
<accession>A0A8H3PF93</accession>
<feature type="region of interest" description="Disordered" evidence="1">
    <location>
        <begin position="25"/>
        <end position="52"/>
    </location>
</feature>
<feature type="compositionally biased region" description="Basic residues" evidence="1">
    <location>
        <begin position="280"/>
        <end position="290"/>
    </location>
</feature>
<evidence type="ECO:0000256" key="1">
    <source>
        <dbReference type="SAM" id="MobiDB-lite"/>
    </source>
</evidence>
<dbReference type="Proteomes" id="UP000664521">
    <property type="component" value="Unassembled WGS sequence"/>
</dbReference>
<protein>
    <submittedName>
        <fullName evidence="2">Uncharacterized protein</fullName>
    </submittedName>
</protein>
<dbReference type="AlphaFoldDB" id="A0A8H3PF93"/>
<comment type="caution">
    <text evidence="2">The sequence shown here is derived from an EMBL/GenBank/DDBJ whole genome shotgun (WGS) entry which is preliminary data.</text>
</comment>
<feature type="region of interest" description="Disordered" evidence="1">
    <location>
        <begin position="270"/>
        <end position="290"/>
    </location>
</feature>
<proteinExistence type="predicted"/>
<name>A0A8H3PF93_9LECA</name>
<gene>
    <name evidence="2" type="ORF">HETSPECPRED_002114</name>
</gene>
<feature type="region of interest" description="Disordered" evidence="1">
    <location>
        <begin position="113"/>
        <end position="155"/>
    </location>
</feature>